<gene>
    <name evidence="2" type="ORF">HPP92_018537</name>
</gene>
<protein>
    <submittedName>
        <fullName evidence="2">Uncharacterized protein</fullName>
    </submittedName>
</protein>
<dbReference type="Proteomes" id="UP000636800">
    <property type="component" value="Unassembled WGS sequence"/>
</dbReference>
<keyword evidence="3" id="KW-1185">Reference proteome</keyword>
<dbReference type="EMBL" id="JADCNL010000009">
    <property type="protein sequence ID" value="KAG0466957.1"/>
    <property type="molecule type" value="Genomic_DNA"/>
</dbReference>
<sequence length="88" mass="9547">MPKATPESLQPTSVSPLLAVRSSAVTVRPPLGKVNDVGIPRRNGGRTNSHAKSNDKEINAKEKGAFVQQQKLLVTAEPLGLLKRWSMF</sequence>
<organism evidence="2 3">
    <name type="scientific">Vanilla planifolia</name>
    <name type="common">Vanilla</name>
    <dbReference type="NCBI Taxonomy" id="51239"/>
    <lineage>
        <taxon>Eukaryota</taxon>
        <taxon>Viridiplantae</taxon>
        <taxon>Streptophyta</taxon>
        <taxon>Embryophyta</taxon>
        <taxon>Tracheophyta</taxon>
        <taxon>Spermatophyta</taxon>
        <taxon>Magnoliopsida</taxon>
        <taxon>Liliopsida</taxon>
        <taxon>Asparagales</taxon>
        <taxon>Orchidaceae</taxon>
        <taxon>Vanilloideae</taxon>
        <taxon>Vanilleae</taxon>
        <taxon>Vanilla</taxon>
    </lineage>
</organism>
<evidence type="ECO:0000313" key="2">
    <source>
        <dbReference type="EMBL" id="KAG0466957.1"/>
    </source>
</evidence>
<name>A0A835UMC4_VANPL</name>
<comment type="caution">
    <text evidence="2">The sequence shown here is derived from an EMBL/GenBank/DDBJ whole genome shotgun (WGS) entry which is preliminary data.</text>
</comment>
<evidence type="ECO:0000313" key="3">
    <source>
        <dbReference type="Proteomes" id="UP000636800"/>
    </source>
</evidence>
<evidence type="ECO:0000256" key="1">
    <source>
        <dbReference type="SAM" id="MobiDB-lite"/>
    </source>
</evidence>
<dbReference type="AlphaFoldDB" id="A0A835UMC4"/>
<accession>A0A835UMC4</accession>
<proteinExistence type="predicted"/>
<feature type="region of interest" description="Disordered" evidence="1">
    <location>
        <begin position="31"/>
        <end position="54"/>
    </location>
</feature>
<reference evidence="2 3" key="1">
    <citation type="journal article" date="2020" name="Nat. Food">
        <title>A phased Vanilla planifolia genome enables genetic improvement of flavour and production.</title>
        <authorList>
            <person name="Hasing T."/>
            <person name="Tang H."/>
            <person name="Brym M."/>
            <person name="Khazi F."/>
            <person name="Huang T."/>
            <person name="Chambers A.H."/>
        </authorList>
    </citation>
    <scope>NUCLEOTIDE SEQUENCE [LARGE SCALE GENOMIC DNA]</scope>
    <source>
        <tissue evidence="2">Leaf</tissue>
    </source>
</reference>
<dbReference type="OrthoDB" id="1914154at2759"/>